<proteinExistence type="predicted"/>
<reference evidence="3" key="1">
    <citation type="submission" date="2016-10" db="EMBL/GenBank/DDBJ databases">
        <authorList>
            <person name="Varghese N."/>
            <person name="Submissions S."/>
        </authorList>
    </citation>
    <scope>NUCLEOTIDE SEQUENCE [LARGE SCALE GENOMIC DNA]</scope>
    <source>
        <strain evidence="3">DSM 4771</strain>
    </source>
</reference>
<accession>A0A1G8VC63</accession>
<keyword evidence="3" id="KW-1185">Reference proteome</keyword>
<gene>
    <name evidence="2" type="ORF">SAMN04490247_2634</name>
</gene>
<organism evidence="2 3">
    <name type="scientific">Salimicrobium halophilum</name>
    <dbReference type="NCBI Taxonomy" id="86666"/>
    <lineage>
        <taxon>Bacteria</taxon>
        <taxon>Bacillati</taxon>
        <taxon>Bacillota</taxon>
        <taxon>Bacilli</taxon>
        <taxon>Bacillales</taxon>
        <taxon>Bacillaceae</taxon>
        <taxon>Salimicrobium</taxon>
    </lineage>
</organism>
<dbReference type="OrthoDB" id="5870636at2"/>
<name>A0A1G8VC63_9BACI</name>
<dbReference type="Proteomes" id="UP000199225">
    <property type="component" value="Unassembled WGS sequence"/>
</dbReference>
<dbReference type="AlphaFoldDB" id="A0A1G8VC63"/>
<feature type="domain" description="Aerobactin siderophore biosynthesis IucA/IucC-like C-terminal" evidence="1">
    <location>
        <begin position="113"/>
        <end position="214"/>
    </location>
</feature>
<dbReference type="RefSeq" id="WP_093194329.1">
    <property type="nucleotide sequence ID" value="NZ_FNEV01000008.1"/>
</dbReference>
<sequence length="258" mass="31089">MKSVITRDEEKFLNEHFRYFTEDHRDEPVYERLNAESLLSRDGTEKALNHLHIYLESESFLTTGSFLGKRFGYYAITVPIVLMTLFDKFPDVSPANVEYVRIDENPKWFPKYYLKDKTTISPEENRKAWIEENMRQLFRDHLAPIFFHIHKTTRVSKKVLWENVAIYLYWLYERKLPEWYEGAELERLREDFRFIVEELDGEPFGEKKNPFTYFESQPVLPTGARERKCCCLSYRLHEDSTFCKVCPHLKRMDELKNL</sequence>
<dbReference type="GO" id="GO:0003824">
    <property type="term" value="F:catalytic activity"/>
    <property type="evidence" value="ECO:0007669"/>
    <property type="project" value="UniProtKB-ARBA"/>
</dbReference>
<evidence type="ECO:0000313" key="2">
    <source>
        <dbReference type="EMBL" id="SDJ63494.1"/>
    </source>
</evidence>
<dbReference type="EMBL" id="FNEV01000008">
    <property type="protein sequence ID" value="SDJ63494.1"/>
    <property type="molecule type" value="Genomic_DNA"/>
</dbReference>
<dbReference type="InterPro" id="IPR022770">
    <property type="entry name" value="IucA/IucC-like_C"/>
</dbReference>
<dbReference type="Pfam" id="PF06276">
    <property type="entry name" value="FhuF"/>
    <property type="match status" value="1"/>
</dbReference>
<dbReference type="STRING" id="86666.SAMN04490247_2634"/>
<evidence type="ECO:0000259" key="1">
    <source>
        <dbReference type="Pfam" id="PF06276"/>
    </source>
</evidence>
<evidence type="ECO:0000313" key="3">
    <source>
        <dbReference type="Proteomes" id="UP000199225"/>
    </source>
</evidence>
<protein>
    <submittedName>
        <fullName evidence="2">Ferric iron reductase protein FhuF, involved in iron transport</fullName>
    </submittedName>
</protein>